<keyword evidence="1" id="KW-1133">Transmembrane helix</keyword>
<evidence type="ECO:0000259" key="2">
    <source>
        <dbReference type="Pfam" id="PF01757"/>
    </source>
</evidence>
<name>A0A3N2C5X7_9MICO</name>
<feature type="transmembrane region" description="Helical" evidence="1">
    <location>
        <begin position="245"/>
        <end position="268"/>
    </location>
</feature>
<feature type="transmembrane region" description="Helical" evidence="1">
    <location>
        <begin position="213"/>
        <end position="233"/>
    </location>
</feature>
<gene>
    <name evidence="4" type="ORF">EDD42_3024</name>
</gene>
<evidence type="ECO:0000256" key="1">
    <source>
        <dbReference type="SAM" id="Phobius"/>
    </source>
</evidence>
<proteinExistence type="predicted"/>
<feature type="domain" description="Acyltransferase 3" evidence="2">
    <location>
        <begin position="20"/>
        <end position="358"/>
    </location>
</feature>
<keyword evidence="5" id="KW-1185">Reference proteome</keyword>
<evidence type="ECO:0000313" key="4">
    <source>
        <dbReference type="EMBL" id="ROR82923.1"/>
    </source>
</evidence>
<protein>
    <submittedName>
        <fullName evidence="4">Peptidoglycan/LPS O-acetylase OafA/YrhL</fullName>
    </submittedName>
</protein>
<reference evidence="4 5" key="1">
    <citation type="submission" date="2018-11" db="EMBL/GenBank/DDBJ databases">
        <title>Sequencing the genomes of 1000 actinobacteria strains.</title>
        <authorList>
            <person name="Klenk H.-P."/>
        </authorList>
    </citation>
    <scope>NUCLEOTIDE SEQUENCE [LARGE SCALE GENOMIC DNA]</scope>
    <source>
        <strain evidence="4 5">DSM 14012</strain>
    </source>
</reference>
<dbReference type="AlphaFoldDB" id="A0A3N2C5X7"/>
<dbReference type="GO" id="GO:0009103">
    <property type="term" value="P:lipopolysaccharide biosynthetic process"/>
    <property type="evidence" value="ECO:0007669"/>
    <property type="project" value="TreeGrafter"/>
</dbReference>
<dbReference type="PANTHER" id="PTHR23028">
    <property type="entry name" value="ACETYLTRANSFERASE"/>
    <property type="match status" value="1"/>
</dbReference>
<feature type="transmembrane region" description="Helical" evidence="1">
    <location>
        <begin position="394"/>
        <end position="416"/>
    </location>
</feature>
<dbReference type="EMBL" id="RKHL01000001">
    <property type="protein sequence ID" value="ROR82923.1"/>
    <property type="molecule type" value="Genomic_DNA"/>
</dbReference>
<accession>A0A3N2C5X7</accession>
<dbReference type="RefSeq" id="WP_234994170.1">
    <property type="nucleotide sequence ID" value="NZ_FXAP01000006.1"/>
</dbReference>
<dbReference type="InterPro" id="IPR043968">
    <property type="entry name" value="SGNH"/>
</dbReference>
<feature type="domain" description="SGNH" evidence="3">
    <location>
        <begin position="483"/>
        <end position="704"/>
    </location>
</feature>
<keyword evidence="1" id="KW-0472">Membrane</keyword>
<comment type="caution">
    <text evidence="4">The sequence shown here is derived from an EMBL/GenBank/DDBJ whole genome shotgun (WGS) entry which is preliminary data.</text>
</comment>
<dbReference type="InterPro" id="IPR050879">
    <property type="entry name" value="Acyltransferase_3"/>
</dbReference>
<dbReference type="Pfam" id="PF01757">
    <property type="entry name" value="Acyl_transf_3"/>
    <property type="match status" value="1"/>
</dbReference>
<dbReference type="SUPFAM" id="SSF52266">
    <property type="entry name" value="SGNH hydrolase"/>
    <property type="match status" value="1"/>
</dbReference>
<dbReference type="GO" id="GO:0016020">
    <property type="term" value="C:membrane"/>
    <property type="evidence" value="ECO:0007669"/>
    <property type="project" value="TreeGrafter"/>
</dbReference>
<evidence type="ECO:0000259" key="3">
    <source>
        <dbReference type="Pfam" id="PF19040"/>
    </source>
</evidence>
<feature type="transmembrane region" description="Helical" evidence="1">
    <location>
        <begin position="316"/>
        <end position="333"/>
    </location>
</feature>
<feature type="transmembrane region" description="Helical" evidence="1">
    <location>
        <begin position="158"/>
        <end position="175"/>
    </location>
</feature>
<keyword evidence="1" id="KW-0812">Transmembrane</keyword>
<organism evidence="4 5">
    <name type="scientific">Plantibacter flavus</name>
    <dbReference type="NCBI Taxonomy" id="150123"/>
    <lineage>
        <taxon>Bacteria</taxon>
        <taxon>Bacillati</taxon>
        <taxon>Actinomycetota</taxon>
        <taxon>Actinomycetes</taxon>
        <taxon>Micrococcales</taxon>
        <taxon>Microbacteriaceae</taxon>
        <taxon>Plantibacter</taxon>
    </lineage>
</organism>
<dbReference type="PANTHER" id="PTHR23028:SF53">
    <property type="entry name" value="ACYL_TRANSF_3 DOMAIN-CONTAINING PROTEIN"/>
    <property type="match status" value="1"/>
</dbReference>
<sequence>MTTGTDTGAAPTRPTTAFRADIQGMRALAVTAVILAHATGWPAGGFVGVDVFFVISGFLITGLLLREHQRSGRISLPAFFGRRIKRILPASLVVLAATAALASWLFNAPRALATWWDALSAALLVSNWRFEASGTDYFHATDAASPLQHFWSLSIEEQFYLVWPVLLVVLLAVAARGARPVLRSRLVVGGVLVVLIAASFAVAVWQSGAAPQAAYFATGARVWELGAGALLAVSAPLLGRLPLALRVVAGWAGLVGIVASALLITGSIGFPGPWAVAPVIAAMLLIAAGTGAGPAYPRWMFPLANPLSRGVGAISYSLYLWHLPILVFVPMLVPDTALSTVPGMLGLILGVSVLSFLLIEQPLHRTPLVGSFHGDRDARDAAWAAWRERFASQFLYSAVGLVIVAGLAVIAIGPALRMPVTTAGPAAVAAPAGDPLQGIAAELQLASEASAWPDNLSPSLDDAIRATSSTNPARACFDLGSTPDDGSCTWGDASAPKHVYLVGDSTALAYAPAFRAIADQSGGALRITTIGLYGCRFTQDLIQNSGAGVMDDCPTRKHDIAERIAADQPDLVIVSNAFTAGRTTDGRSLDTTSMVASALAETAAYQVPGRVVFLAPPPLGADLGSCYSRVSSPQDCAVGVDAAWNDFAAATESAAGAAGERFVSSLPFSCADGVCPAFAGTTPTKYDSVHLTPAFAEHIAPAVLQALQAAGAL</sequence>
<dbReference type="Proteomes" id="UP000266915">
    <property type="component" value="Unassembled WGS sequence"/>
</dbReference>
<dbReference type="GO" id="GO:0016747">
    <property type="term" value="F:acyltransferase activity, transferring groups other than amino-acyl groups"/>
    <property type="evidence" value="ECO:0007669"/>
    <property type="project" value="InterPro"/>
</dbReference>
<dbReference type="Pfam" id="PF19040">
    <property type="entry name" value="SGNH"/>
    <property type="match status" value="1"/>
</dbReference>
<feature type="transmembrane region" description="Helical" evidence="1">
    <location>
        <begin position="43"/>
        <end position="65"/>
    </location>
</feature>
<feature type="transmembrane region" description="Helical" evidence="1">
    <location>
        <begin position="86"/>
        <end position="106"/>
    </location>
</feature>
<feature type="transmembrane region" description="Helical" evidence="1">
    <location>
        <begin position="339"/>
        <end position="359"/>
    </location>
</feature>
<evidence type="ECO:0000313" key="5">
    <source>
        <dbReference type="Proteomes" id="UP000266915"/>
    </source>
</evidence>
<dbReference type="InterPro" id="IPR002656">
    <property type="entry name" value="Acyl_transf_3_dom"/>
</dbReference>
<feature type="transmembrane region" description="Helical" evidence="1">
    <location>
        <begin position="187"/>
        <end position="207"/>
    </location>
</feature>
<feature type="transmembrane region" description="Helical" evidence="1">
    <location>
        <begin position="274"/>
        <end position="296"/>
    </location>
</feature>